<feature type="region of interest" description="Disordered" evidence="1">
    <location>
        <begin position="397"/>
        <end position="423"/>
    </location>
</feature>
<feature type="compositionally biased region" description="Polar residues" evidence="1">
    <location>
        <begin position="166"/>
        <end position="192"/>
    </location>
</feature>
<evidence type="ECO:0000313" key="2">
    <source>
        <dbReference type="EMBL" id="TRY78193.1"/>
    </source>
</evidence>
<feature type="region of interest" description="Disordered" evidence="1">
    <location>
        <begin position="483"/>
        <end position="509"/>
    </location>
</feature>
<feature type="region of interest" description="Disordered" evidence="1">
    <location>
        <begin position="292"/>
        <end position="358"/>
    </location>
</feature>
<keyword evidence="3" id="KW-1185">Reference proteome</keyword>
<sequence length="738" mass="81429">MDLDSTLAWLNAAVPNVPNYPASDDDSEEEVFFGPRKSHRELHGKNAKVVGRPTLYPAEIASHASTTRTPSLDEEDENNDDQPDDPAENDSLISAKDSSQLDDLENIPPTPGVAPPLSPWFRSKSSSSSPPKKSVSISPLKPETIECETPTASFMSTPSPLKDRSINQISWDRSRSPLNQIGRQNGSKSPSADQPAESDLAEEAVDRLSELPTASPPPRALEMSLNSSTASEWFNNTHDEHILYEKFGDDYDDVVAKMTNPEKRQLKLEIAQQTPKTILELLGEELLAAEMGVNTAGEPPAFDESLQIEPEPIGKERDDQPAEPNPRISIKPPTPKPRTLTPQKQQPSQAIEERKKFHKRLSDEVKDFSPRLVQSSAALKLLKEDLALALSPYPSASATKTATEGETLAHKTPKGFYPQDAMITPTVGDSTHHYGTYTKSASSSTYKKPITLAQPADEMFKTPNLVTPQKSASVQRREKMGFNTPSIHRTPSYLRPTSASKHRASPKKDPITREAMDISVCPRHGYATSHQEETDHMACHASQKSAKKLPSSIDMRKIVSPVGEYIKRHPVPPIQRQIKPLVRSNQRAIARAIAAEAEAGNHQSPMDQEPMDRQPMDRQFASLPEAVYKSSRIALEKRVADGVRPGMELPKSFGKVDDVEAMVIRHVGRERVPSNVRLNSQSLQRGSASPALSAVDGLGERGVIRTYDRESVAPLNDSMLEMSIREVKKIYLGEDRPV</sequence>
<protein>
    <submittedName>
        <fullName evidence="2">Uncharacterized protein</fullName>
    </submittedName>
</protein>
<feature type="compositionally biased region" description="Pro residues" evidence="1">
    <location>
        <begin position="108"/>
        <end position="118"/>
    </location>
</feature>
<feature type="compositionally biased region" description="Polar residues" evidence="1">
    <location>
        <begin position="483"/>
        <end position="499"/>
    </location>
</feature>
<reference evidence="2 3" key="1">
    <citation type="journal article" date="2018" name="Nat. Ecol. Evol.">
        <title>Genomic signatures of mitonuclear coevolution across populations of Tigriopus californicus.</title>
        <authorList>
            <person name="Barreto F.S."/>
            <person name="Watson E.T."/>
            <person name="Lima T.G."/>
            <person name="Willett C.S."/>
            <person name="Edmands S."/>
            <person name="Li W."/>
            <person name="Burton R.S."/>
        </authorList>
    </citation>
    <scope>NUCLEOTIDE SEQUENCE [LARGE SCALE GENOMIC DNA]</scope>
    <source>
        <strain evidence="2 3">San Diego</strain>
    </source>
</reference>
<feature type="compositionally biased region" description="Low complexity" evidence="1">
    <location>
        <begin position="337"/>
        <end position="347"/>
    </location>
</feature>
<feature type="compositionally biased region" description="Low complexity" evidence="1">
    <location>
        <begin position="123"/>
        <end position="142"/>
    </location>
</feature>
<evidence type="ECO:0000313" key="3">
    <source>
        <dbReference type="Proteomes" id="UP000318571"/>
    </source>
</evidence>
<proteinExistence type="predicted"/>
<name>A0A553PKI7_TIGCA</name>
<dbReference type="Proteomes" id="UP000318571">
    <property type="component" value="Chromosome 11"/>
</dbReference>
<dbReference type="EMBL" id="VCGU01000003">
    <property type="protein sequence ID" value="TRY78193.1"/>
    <property type="molecule type" value="Genomic_DNA"/>
</dbReference>
<feature type="compositionally biased region" description="Basic residues" evidence="1">
    <location>
        <begin position="36"/>
        <end position="46"/>
    </location>
</feature>
<feature type="compositionally biased region" description="Acidic residues" evidence="1">
    <location>
        <begin position="72"/>
        <end position="88"/>
    </location>
</feature>
<feature type="region of interest" description="Disordered" evidence="1">
    <location>
        <begin position="15"/>
        <end position="225"/>
    </location>
</feature>
<comment type="caution">
    <text evidence="2">The sequence shown here is derived from an EMBL/GenBank/DDBJ whole genome shotgun (WGS) entry which is preliminary data.</text>
</comment>
<accession>A0A553PKI7</accession>
<organism evidence="2 3">
    <name type="scientific">Tigriopus californicus</name>
    <name type="common">Marine copepod</name>
    <dbReference type="NCBI Taxonomy" id="6832"/>
    <lineage>
        <taxon>Eukaryota</taxon>
        <taxon>Metazoa</taxon>
        <taxon>Ecdysozoa</taxon>
        <taxon>Arthropoda</taxon>
        <taxon>Crustacea</taxon>
        <taxon>Multicrustacea</taxon>
        <taxon>Hexanauplia</taxon>
        <taxon>Copepoda</taxon>
        <taxon>Harpacticoida</taxon>
        <taxon>Harpacticidae</taxon>
        <taxon>Tigriopus</taxon>
    </lineage>
</organism>
<feature type="compositionally biased region" description="Polar residues" evidence="1">
    <location>
        <begin position="150"/>
        <end position="159"/>
    </location>
</feature>
<evidence type="ECO:0000256" key="1">
    <source>
        <dbReference type="SAM" id="MobiDB-lite"/>
    </source>
</evidence>
<dbReference type="AlphaFoldDB" id="A0A553PKI7"/>
<gene>
    <name evidence="2" type="ORF">TCAL_12688</name>
</gene>
<dbReference type="OrthoDB" id="10676590at2759"/>